<dbReference type="CDD" id="cd23958">
    <property type="entry name" value="SCC2"/>
    <property type="match status" value="1"/>
</dbReference>
<accession>F4NTQ1</accession>
<feature type="compositionally biased region" description="Basic residues" evidence="7">
    <location>
        <begin position="1989"/>
        <end position="1998"/>
    </location>
</feature>
<dbReference type="HOGENOM" id="CLU_233962_0_0_1"/>
<reference evidence="9 10" key="1">
    <citation type="submission" date="2009-12" db="EMBL/GenBank/DDBJ databases">
        <title>The draft genome of Batrachochytrium dendrobatidis.</title>
        <authorList>
            <consortium name="US DOE Joint Genome Institute (JGI-PGF)"/>
            <person name="Kuo A."/>
            <person name="Salamov A."/>
            <person name="Schmutz J."/>
            <person name="Lucas S."/>
            <person name="Pitluck S."/>
            <person name="Rosenblum E."/>
            <person name="Stajich J."/>
            <person name="Eisen M."/>
            <person name="Grigoriev I.V."/>
        </authorList>
    </citation>
    <scope>NUCLEOTIDE SEQUENCE [LARGE SCALE GENOMIC DNA]</scope>
    <source>
        <strain evidence="10">JAM81 / FGSC 10211</strain>
    </source>
</reference>
<dbReference type="PANTHER" id="PTHR21704:SF18">
    <property type="entry name" value="NIPPED-B-LIKE PROTEIN"/>
    <property type="match status" value="1"/>
</dbReference>
<name>F4NTQ1_BATDJ</name>
<keyword evidence="3 6" id="KW-0677">Repeat</keyword>
<dbReference type="GO" id="GO:0010468">
    <property type="term" value="P:regulation of gene expression"/>
    <property type="evidence" value="ECO:0007669"/>
    <property type="project" value="InterPro"/>
</dbReference>
<dbReference type="Proteomes" id="UP000007241">
    <property type="component" value="Unassembled WGS sequence"/>
</dbReference>
<dbReference type="GO" id="GO:1990414">
    <property type="term" value="P:replication-born double-strand break repair via sister chromatid exchange"/>
    <property type="evidence" value="ECO:0000318"/>
    <property type="project" value="GO_Central"/>
</dbReference>
<dbReference type="OMA" id="SANFKDR"/>
<keyword evidence="10" id="KW-1185">Reference proteome</keyword>
<protein>
    <recommendedName>
        <fullName evidence="6">Sister chromatid cohesion protein</fullName>
    </recommendedName>
</protein>
<dbReference type="Gene3D" id="1.25.10.10">
    <property type="entry name" value="Leucine-rich Repeat Variant"/>
    <property type="match status" value="1"/>
</dbReference>
<sequence>MDSSISHKTLTDGETLPNESRSSVFDSIMEMISHVPFTADTPTADLCLLLPAFSNPVYPPLHAQNSSQSDFETVAPFLQSVQLKPIKWRTTEDMAGQAISTSTARGIITDRLVFDNQAHTNSSAIAAEPPHLSAAQQLAILNDSTLSLCARLDERDGVDYTTYTSCVNKTDCNQILSKWTAPLAVTTLPVLSSNNSLPPLPTTNLHPGPISENQSSNNLLPEKSDRAKTLIHPAPDTDESLRDQKRVRVSQLIDVPDASESSLSSFQEMGVPTEPILLDSETCNLSFKVSINATSDNKNSTLDTPSSKKTLSSYSTETDKSPSIEFHNPLEIVSRLILNTIWMDTHRSMDTINTAVTDFDAAQYAKISRYLSKLLPRSIAALLKRLDSGENNERGVDTLAQFIDISHRSILFSSHASLFASSGHTSICVDAMSQFDTNSAFSWDVALAQSGDVDMLESTVLSFMHHIHSTLSAASIVLQVFSSELAHQNIVSVDGLISNRETQSRFCREELLVSCIDVLKSQLSNTIVQAISLILSAEDRPSDKKIQQRRILLLTSAKDIFLQISLKISECFELLCIIGTSTIMNREAILSLVYSLIPPFFIEASAFDGEIGFDHILVQSTRLLSLIFYKYPHHRQVILEEIMSHFSKICTTTKKNHRSFRLVDGKLINVVTSLLMNLLQSCGSMLNLSTDYSELLSADSQIDGAAACSVQFANTTKMTDLALHQIYQVVHSSNAYITFIIKYLLSRCVVSADDKEFSKQETRKRAGSLESEYCTVFDMFLRDLLSVVGSPEWPIAEVLAHRTTSIIIQMFDDSFKYADSVVLRVIGLDWLENFGAFTAGLLTQWNRFKTESGLSAIPSMNPSAEDIPRLFQLQGDLLKWQSSSCLQDSMAIDSLVKYTISKWVTAASTPTFSFPKLDSINAFSKQILVSHFAHLTATSYTLNNSAVLSTRNNAEFLSSHLMITQNKFDVRDAILHCICSCLKLDSVILRTRSLKALHEILKRDSSLLLAANIHNVIRDRLMDSSANVRDAAIDLLGSYVFVAGSDSLKLYYPVLCDRVMDVSPAVRKRILRLFKNIYQTTLHSVSGDLTIEQKEIVVDIALRIIGRLHDEESVADLASKILCEFWLQTAQGCDLSTISDWQSLPEQSKHHLQKKCIVFSSVVSKSSAYSLLVGELLKSTVKSTSEKPQAMTQLRSHMNGLILCLMDQLLLYYEKSQINNISFNLALLLRLSDVVPDLVSPHLFTLYPFLKPSKSTVPAEIQQELAITHHVLSIFMNVLPMVKNVDLALVESIETDLLQLLNKSSQNILQAAVPCLCIIVSKHTRNVSKIVRVVTTCYSLLEKSKTQYLTSKTLPPTSVRSIWRCMILLSQIMQHYDFSSHHTDSKYIIPEIEMIAKGLPVICAVYDLIMFFIVQVNSADTNLVALSCLGSLYLAHSTLLMNEQTVAVFTRVFSGKATKEKRQLLMILNEYFEREKSAGLTDSALVLDSVDNATQKTQELKSQVPTKIDMKILVGSADEFAEAGVASSVAQRFLGNIIDCLVCGDVQLQTLAFQTLALIVEQGFVHPILVVPAIAAIASSDYSVLASNALSMHQKLANKHASFIHSKNMSAVRCIYEFHALQSCKDAEYTRGYVYKPTSTETDVALHAFARIGNLYALVQPVRIKRNEFLRAIVRVFEGSKSDMSIEHVRYQIFISENLAHLDFKTFDEVLLVIHCITRILSISGESTMDTVRKVLSDSKDISTKGLKVLMYRALGVGIMTLTKHHLQQRYQLSESRCSMYIPTATASKSSEKQIVDSMMSTPINWELLLIKPIAELGCSDQDELFQQCIKVNSVISTLGNAASEQTCDNILKSKNASYECAHSIKMSQDSEPHDASGELSILASPNSKSLIASTLKDHQNPAQNNINVATALIDTPVVEVDELLESGSSTQLLHRQAHVGLKQRKSGFTHTDLDKKSNAFPIPCKSYYQPPSKNASAKTGSHKDISNAKKRQRMIGS</sequence>
<evidence type="ECO:0000256" key="3">
    <source>
        <dbReference type="ARBA" id="ARBA00022737"/>
    </source>
</evidence>
<evidence type="ECO:0000313" key="9">
    <source>
        <dbReference type="EMBL" id="EGF83123.1"/>
    </source>
</evidence>
<keyword evidence="5 6" id="KW-0131">Cell cycle</keyword>
<evidence type="ECO:0000256" key="5">
    <source>
        <dbReference type="ARBA" id="ARBA00023306"/>
    </source>
</evidence>
<dbReference type="GO" id="GO:0034087">
    <property type="term" value="P:establishment of mitotic sister chromatid cohesion"/>
    <property type="evidence" value="ECO:0000318"/>
    <property type="project" value="GO_Central"/>
</dbReference>
<feature type="compositionally biased region" description="Polar residues" evidence="7">
    <location>
        <begin position="1970"/>
        <end position="1980"/>
    </location>
</feature>
<feature type="region of interest" description="Disordered" evidence="7">
    <location>
        <begin position="1951"/>
        <end position="1998"/>
    </location>
</feature>
<evidence type="ECO:0000259" key="8">
    <source>
        <dbReference type="Pfam" id="PF12830"/>
    </source>
</evidence>
<dbReference type="GO" id="GO:0071169">
    <property type="term" value="P:establishment of protein localization to chromatin"/>
    <property type="evidence" value="ECO:0000318"/>
    <property type="project" value="GO_Central"/>
</dbReference>
<dbReference type="GO" id="GO:0061775">
    <property type="term" value="F:cohesin loader activity"/>
    <property type="evidence" value="ECO:0007669"/>
    <property type="project" value="InterPro"/>
</dbReference>
<feature type="compositionally biased region" description="Polar residues" evidence="7">
    <location>
        <begin position="199"/>
        <end position="219"/>
    </location>
</feature>
<dbReference type="InterPro" id="IPR033031">
    <property type="entry name" value="Scc2/Nipped-B"/>
</dbReference>
<dbReference type="GO" id="GO:0140588">
    <property type="term" value="P:chromatin looping"/>
    <property type="evidence" value="ECO:0007669"/>
    <property type="project" value="InterPro"/>
</dbReference>
<dbReference type="InParanoid" id="F4NTQ1"/>
<dbReference type="EMBL" id="GL882879">
    <property type="protein sequence ID" value="EGF83123.1"/>
    <property type="molecule type" value="Genomic_DNA"/>
</dbReference>
<dbReference type="GO" id="GO:0090694">
    <property type="term" value="C:Scc2-Scc4 cohesin loading complex"/>
    <property type="evidence" value="ECO:0000318"/>
    <property type="project" value="GO_Central"/>
</dbReference>
<dbReference type="InterPro" id="IPR026003">
    <property type="entry name" value="Cohesin_HEAT"/>
</dbReference>
<feature type="compositionally biased region" description="Polar residues" evidence="7">
    <location>
        <begin position="295"/>
        <end position="316"/>
    </location>
</feature>
<dbReference type="InterPro" id="IPR011989">
    <property type="entry name" value="ARM-like"/>
</dbReference>
<dbReference type="FunCoup" id="F4NTQ1">
    <property type="interactions" value="145"/>
</dbReference>
<evidence type="ECO:0000256" key="7">
    <source>
        <dbReference type="SAM" id="MobiDB-lite"/>
    </source>
</evidence>
<dbReference type="GeneID" id="18242197"/>
<evidence type="ECO:0000256" key="2">
    <source>
        <dbReference type="ARBA" id="ARBA00009252"/>
    </source>
</evidence>
<keyword evidence="4 6" id="KW-0539">Nucleus</keyword>
<proteinExistence type="inferred from homology"/>
<evidence type="ECO:0000256" key="6">
    <source>
        <dbReference type="RuleBase" id="RU364107"/>
    </source>
</evidence>
<comment type="subcellular location">
    <subcellularLocation>
        <location evidence="1 6">Nucleus</location>
    </subcellularLocation>
</comment>
<feature type="region of interest" description="Disordered" evidence="7">
    <location>
        <begin position="295"/>
        <end position="320"/>
    </location>
</feature>
<dbReference type="STRING" id="684364.F4NTQ1"/>
<comment type="similarity">
    <text evidence="2 6">Belongs to the SCC2/Nipped-B family.</text>
</comment>
<dbReference type="GO" id="GO:0003682">
    <property type="term" value="F:chromatin binding"/>
    <property type="evidence" value="ECO:0000318"/>
    <property type="project" value="GO_Central"/>
</dbReference>
<dbReference type="Pfam" id="PF12765">
    <property type="entry name" value="Cohesin_HEAT"/>
    <property type="match status" value="1"/>
</dbReference>
<dbReference type="InterPro" id="IPR024986">
    <property type="entry name" value="Nipped-B_C"/>
</dbReference>
<dbReference type="RefSeq" id="XP_006675988.1">
    <property type="nucleotide sequence ID" value="XM_006675925.1"/>
</dbReference>
<feature type="region of interest" description="Disordered" evidence="7">
    <location>
        <begin position="199"/>
        <end position="220"/>
    </location>
</feature>
<evidence type="ECO:0000313" key="10">
    <source>
        <dbReference type="Proteomes" id="UP000007241"/>
    </source>
</evidence>
<gene>
    <name evidence="9" type="ORF">BATDEDRAFT_85766</name>
</gene>
<dbReference type="InterPro" id="IPR016024">
    <property type="entry name" value="ARM-type_fold"/>
</dbReference>
<feature type="domain" description="Sister chromatid cohesion C-terminal" evidence="8">
    <location>
        <begin position="1526"/>
        <end position="1720"/>
    </location>
</feature>
<dbReference type="OrthoDB" id="418242at2759"/>
<dbReference type="Pfam" id="PF12830">
    <property type="entry name" value="Nipped-B_C"/>
    <property type="match status" value="1"/>
</dbReference>
<dbReference type="SUPFAM" id="SSF48371">
    <property type="entry name" value="ARM repeat"/>
    <property type="match status" value="1"/>
</dbReference>
<evidence type="ECO:0000256" key="4">
    <source>
        <dbReference type="ARBA" id="ARBA00023242"/>
    </source>
</evidence>
<dbReference type="PANTHER" id="PTHR21704">
    <property type="entry name" value="NIPPED-B-LIKE PROTEIN DELANGIN SCC2-RELATED"/>
    <property type="match status" value="1"/>
</dbReference>
<evidence type="ECO:0000256" key="1">
    <source>
        <dbReference type="ARBA" id="ARBA00004123"/>
    </source>
</evidence>
<organism evidence="9 10">
    <name type="scientific">Batrachochytrium dendrobatidis (strain JAM81 / FGSC 10211)</name>
    <name type="common">Frog chytrid fungus</name>
    <dbReference type="NCBI Taxonomy" id="684364"/>
    <lineage>
        <taxon>Eukaryota</taxon>
        <taxon>Fungi</taxon>
        <taxon>Fungi incertae sedis</taxon>
        <taxon>Chytridiomycota</taxon>
        <taxon>Chytridiomycota incertae sedis</taxon>
        <taxon>Chytridiomycetes</taxon>
        <taxon>Rhizophydiales</taxon>
        <taxon>Rhizophydiales incertae sedis</taxon>
        <taxon>Batrachochytrium</taxon>
    </lineage>
</organism>